<feature type="transmembrane region" description="Helical" evidence="1">
    <location>
        <begin position="343"/>
        <end position="364"/>
    </location>
</feature>
<evidence type="ECO:0000256" key="1">
    <source>
        <dbReference type="SAM" id="Phobius"/>
    </source>
</evidence>
<dbReference type="Gene3D" id="3.30.420.40">
    <property type="match status" value="2"/>
</dbReference>
<organism evidence="2 3">
    <name type="scientific">Candidatus Jorgensenbacteria bacterium GW2011_GWA1_48_11</name>
    <dbReference type="NCBI Taxonomy" id="1618660"/>
    <lineage>
        <taxon>Bacteria</taxon>
        <taxon>Candidatus Joergenseniibacteriota</taxon>
    </lineage>
</organism>
<reference evidence="2 3" key="1">
    <citation type="journal article" date="2015" name="Nature">
        <title>rRNA introns, odd ribosomes, and small enigmatic genomes across a large radiation of phyla.</title>
        <authorList>
            <person name="Brown C.T."/>
            <person name="Hug L.A."/>
            <person name="Thomas B.C."/>
            <person name="Sharon I."/>
            <person name="Castelle C.J."/>
            <person name="Singh A."/>
            <person name="Wilkins M.J."/>
            <person name="Williams K.H."/>
            <person name="Banfield J.F."/>
        </authorList>
    </citation>
    <scope>NUCLEOTIDE SEQUENCE [LARGE SCALE GENOMIC DNA]</scope>
</reference>
<keyword evidence="1" id="KW-1133">Transmembrane helix</keyword>
<evidence type="ECO:0000313" key="3">
    <source>
        <dbReference type="Proteomes" id="UP000034956"/>
    </source>
</evidence>
<gene>
    <name evidence="2" type="ORF">UY23_C0001G0336</name>
</gene>
<protein>
    <recommendedName>
        <fullName evidence="4">Type IV pilus assembly protein PilM</fullName>
    </recommendedName>
</protein>
<dbReference type="EMBL" id="LCPF01000001">
    <property type="protein sequence ID" value="KKU91730.1"/>
    <property type="molecule type" value="Genomic_DNA"/>
</dbReference>
<evidence type="ECO:0008006" key="4">
    <source>
        <dbReference type="Google" id="ProtNLM"/>
    </source>
</evidence>
<accession>A0A0G1XBQ5</accession>
<dbReference type="Gene3D" id="3.30.1490.300">
    <property type="match status" value="1"/>
</dbReference>
<dbReference type="AlphaFoldDB" id="A0A0G1XBQ5"/>
<evidence type="ECO:0000313" key="2">
    <source>
        <dbReference type="EMBL" id="KKU91730.1"/>
    </source>
</evidence>
<proteinExistence type="predicted"/>
<sequence>MFKKIISFFERLSSKPSIGGLQITDSALEYAILKEGKAETFVLRLPPGVLRQGRLQNPEEFSKALLNLHEQIAPQKSNDVVKVIVVLPSEVVYTQSFSVPNINQEKLEESSRLNLEMISPISAAQAYMSSQVIGETQDRYELLGAFIERNLTDQYRALLNAARFDPIIFEFPALALSRVVREALGTVKESVLVLQISSNGLDIFIFRNDSLHFDYFRSWQSIQGEAREISKEVFEGVIIEETQKVINFSSSRFKETPKAALLIMPGLEKEIQDLLQGRFALQATPLVLQKYSLNPNWYTALGAALRGALSPDKDNFLALGTVSGVLSVFYEERILNFIRLWRNILTGVLGFFLVVFMISAGYLVSQTKGLQDQLANISVQSSAKDLGDLQNKAKDFNGLVAAITQARGTAPAWQDFFSQLNGLAKANQVILNQLNLSSLKEPITLTAQAPSHDAVLKFKNVLAAQSNFTNIDLPLSNIIAQPDNSIVFQITFSYAPTLQ</sequence>
<comment type="caution">
    <text evidence="2">The sequence shown here is derived from an EMBL/GenBank/DDBJ whole genome shotgun (WGS) entry which is preliminary data.</text>
</comment>
<keyword evidence="1" id="KW-0472">Membrane</keyword>
<keyword evidence="1" id="KW-0812">Transmembrane</keyword>
<dbReference type="Proteomes" id="UP000034956">
    <property type="component" value="Unassembled WGS sequence"/>
</dbReference>
<name>A0A0G1XBQ5_9BACT</name>